<feature type="repeat" description="ANK" evidence="3">
    <location>
        <begin position="75"/>
        <end position="107"/>
    </location>
</feature>
<protein>
    <recommendedName>
        <fullName evidence="6">Myotrophin</fullName>
    </recommendedName>
</protein>
<accession>A0A8K0KBU5</accession>
<dbReference type="SUPFAM" id="SSF48403">
    <property type="entry name" value="Ankyrin repeat"/>
    <property type="match status" value="1"/>
</dbReference>
<evidence type="ECO:0000313" key="5">
    <source>
        <dbReference type="Proteomes" id="UP000792457"/>
    </source>
</evidence>
<dbReference type="PANTHER" id="PTHR24171:SF8">
    <property type="entry name" value="BRCA1-ASSOCIATED RING DOMAIN PROTEIN 1"/>
    <property type="match status" value="1"/>
</dbReference>
<dbReference type="InterPro" id="IPR002110">
    <property type="entry name" value="Ankyrin_rpt"/>
</dbReference>
<reference evidence="4" key="2">
    <citation type="submission" date="2017-10" db="EMBL/GenBank/DDBJ databases">
        <title>Ladona fulva Genome sequencing and assembly.</title>
        <authorList>
            <person name="Murali S."/>
            <person name="Richards S."/>
            <person name="Bandaranaike D."/>
            <person name="Bellair M."/>
            <person name="Blankenburg K."/>
            <person name="Chao H."/>
            <person name="Dinh H."/>
            <person name="Doddapaneni H."/>
            <person name="Dugan-Rocha S."/>
            <person name="Elkadiri S."/>
            <person name="Gnanaolivu R."/>
            <person name="Hernandez B."/>
            <person name="Skinner E."/>
            <person name="Javaid M."/>
            <person name="Lee S."/>
            <person name="Li M."/>
            <person name="Ming W."/>
            <person name="Munidasa M."/>
            <person name="Muniz J."/>
            <person name="Nguyen L."/>
            <person name="Hughes D."/>
            <person name="Osuji N."/>
            <person name="Pu L.-L."/>
            <person name="Puazo M."/>
            <person name="Qu C."/>
            <person name="Quiroz J."/>
            <person name="Raj R."/>
            <person name="Weissenberger G."/>
            <person name="Xin Y."/>
            <person name="Zou X."/>
            <person name="Han Y."/>
            <person name="Worley K."/>
            <person name="Muzny D."/>
            <person name="Gibbs R."/>
        </authorList>
    </citation>
    <scope>NUCLEOTIDE SEQUENCE</scope>
    <source>
        <strain evidence="4">Sampled in the wild</strain>
    </source>
</reference>
<dbReference type="GO" id="GO:0031436">
    <property type="term" value="C:BRCA1-BARD1 complex"/>
    <property type="evidence" value="ECO:0007669"/>
    <property type="project" value="TreeGrafter"/>
</dbReference>
<dbReference type="AlphaFoldDB" id="A0A8K0KBU5"/>
<proteinExistence type="predicted"/>
<organism evidence="4 5">
    <name type="scientific">Ladona fulva</name>
    <name type="common">Scarce chaser dragonfly</name>
    <name type="synonym">Libellula fulva</name>
    <dbReference type="NCBI Taxonomy" id="123851"/>
    <lineage>
        <taxon>Eukaryota</taxon>
        <taxon>Metazoa</taxon>
        <taxon>Ecdysozoa</taxon>
        <taxon>Arthropoda</taxon>
        <taxon>Hexapoda</taxon>
        <taxon>Insecta</taxon>
        <taxon>Pterygota</taxon>
        <taxon>Palaeoptera</taxon>
        <taxon>Odonata</taxon>
        <taxon>Epiprocta</taxon>
        <taxon>Anisoptera</taxon>
        <taxon>Libelluloidea</taxon>
        <taxon>Libellulidae</taxon>
        <taxon>Ladona</taxon>
    </lineage>
</organism>
<sequence length="126" mass="13993">MYIIEENLVKMSELVWGIKNGDLDQVKDIIEKKEIDVNKEVDGRPPIHYAADYGQTDVIHYLITKGADVNAKDKHGISALLAAIWEGHTDCVKLLLDKGASKDGTTPDGMSYLQAAEKDEIKLLLK</sequence>
<dbReference type="SMART" id="SM00248">
    <property type="entry name" value="ANK"/>
    <property type="match status" value="3"/>
</dbReference>
<reference evidence="4" key="1">
    <citation type="submission" date="2013-04" db="EMBL/GenBank/DDBJ databases">
        <authorList>
            <person name="Qu J."/>
            <person name="Murali S.C."/>
            <person name="Bandaranaike D."/>
            <person name="Bellair M."/>
            <person name="Blankenburg K."/>
            <person name="Chao H."/>
            <person name="Dinh H."/>
            <person name="Doddapaneni H."/>
            <person name="Downs B."/>
            <person name="Dugan-Rocha S."/>
            <person name="Elkadiri S."/>
            <person name="Gnanaolivu R.D."/>
            <person name="Hernandez B."/>
            <person name="Javaid M."/>
            <person name="Jayaseelan J.C."/>
            <person name="Lee S."/>
            <person name="Li M."/>
            <person name="Ming W."/>
            <person name="Munidasa M."/>
            <person name="Muniz J."/>
            <person name="Nguyen L."/>
            <person name="Ongeri F."/>
            <person name="Osuji N."/>
            <person name="Pu L.-L."/>
            <person name="Puazo M."/>
            <person name="Qu C."/>
            <person name="Quiroz J."/>
            <person name="Raj R."/>
            <person name="Weissenberger G."/>
            <person name="Xin Y."/>
            <person name="Zou X."/>
            <person name="Han Y."/>
            <person name="Richards S."/>
            <person name="Worley K."/>
            <person name="Muzny D."/>
            <person name="Gibbs R."/>
        </authorList>
    </citation>
    <scope>NUCLEOTIDE SEQUENCE</scope>
    <source>
        <strain evidence="4">Sampled in the wild</strain>
    </source>
</reference>
<evidence type="ECO:0000256" key="1">
    <source>
        <dbReference type="ARBA" id="ARBA00022737"/>
    </source>
</evidence>
<dbReference type="OrthoDB" id="426293at2759"/>
<dbReference type="EMBL" id="KZ308546">
    <property type="protein sequence ID" value="KAG8231281.1"/>
    <property type="molecule type" value="Genomic_DNA"/>
</dbReference>
<dbReference type="PROSITE" id="PS50297">
    <property type="entry name" value="ANK_REP_REGION"/>
    <property type="match status" value="2"/>
</dbReference>
<evidence type="ECO:0000313" key="4">
    <source>
        <dbReference type="EMBL" id="KAG8231281.1"/>
    </source>
</evidence>
<evidence type="ECO:0000256" key="3">
    <source>
        <dbReference type="PROSITE-ProRule" id="PRU00023"/>
    </source>
</evidence>
<dbReference type="GO" id="GO:0085020">
    <property type="term" value="P:protein K6-linked ubiquitination"/>
    <property type="evidence" value="ECO:0007669"/>
    <property type="project" value="TreeGrafter"/>
</dbReference>
<evidence type="ECO:0008006" key="6">
    <source>
        <dbReference type="Google" id="ProtNLM"/>
    </source>
</evidence>
<comment type="caution">
    <text evidence="4">The sequence shown here is derived from an EMBL/GenBank/DDBJ whole genome shotgun (WGS) entry which is preliminary data.</text>
</comment>
<dbReference type="GO" id="GO:0004842">
    <property type="term" value="F:ubiquitin-protein transferase activity"/>
    <property type="evidence" value="ECO:0007669"/>
    <property type="project" value="TreeGrafter"/>
</dbReference>
<keyword evidence="1" id="KW-0677">Repeat</keyword>
<dbReference type="Pfam" id="PF12796">
    <property type="entry name" value="Ank_2"/>
    <property type="match status" value="1"/>
</dbReference>
<name>A0A8K0KBU5_LADFU</name>
<feature type="repeat" description="ANK" evidence="3">
    <location>
        <begin position="42"/>
        <end position="74"/>
    </location>
</feature>
<dbReference type="PANTHER" id="PTHR24171">
    <property type="entry name" value="ANKYRIN REPEAT DOMAIN-CONTAINING PROTEIN 39-RELATED"/>
    <property type="match status" value="1"/>
</dbReference>
<keyword evidence="2 3" id="KW-0040">ANK repeat</keyword>
<dbReference type="Proteomes" id="UP000792457">
    <property type="component" value="Unassembled WGS sequence"/>
</dbReference>
<dbReference type="Gene3D" id="1.25.40.20">
    <property type="entry name" value="Ankyrin repeat-containing domain"/>
    <property type="match status" value="1"/>
</dbReference>
<dbReference type="GO" id="GO:0070531">
    <property type="term" value="C:BRCA1-A complex"/>
    <property type="evidence" value="ECO:0007669"/>
    <property type="project" value="TreeGrafter"/>
</dbReference>
<evidence type="ECO:0000256" key="2">
    <source>
        <dbReference type="ARBA" id="ARBA00023043"/>
    </source>
</evidence>
<gene>
    <name evidence="4" type="ORF">J437_LFUL010319</name>
</gene>
<dbReference type="PRINTS" id="PR01415">
    <property type="entry name" value="ANKYRIN"/>
</dbReference>
<keyword evidence="5" id="KW-1185">Reference proteome</keyword>
<dbReference type="PROSITE" id="PS50088">
    <property type="entry name" value="ANK_REPEAT"/>
    <property type="match status" value="2"/>
</dbReference>
<dbReference type="InterPro" id="IPR036770">
    <property type="entry name" value="Ankyrin_rpt-contain_sf"/>
</dbReference>